<feature type="domain" description="DUF3943" evidence="2">
    <location>
        <begin position="131"/>
        <end position="240"/>
    </location>
</feature>
<dbReference type="EMBL" id="CAKLDI010000001">
    <property type="protein sequence ID" value="CAH0533011.1"/>
    <property type="molecule type" value="Genomic_DNA"/>
</dbReference>
<evidence type="ECO:0000313" key="3">
    <source>
        <dbReference type="EMBL" id="CAH0533011.1"/>
    </source>
</evidence>
<evidence type="ECO:0000313" key="4">
    <source>
        <dbReference type="Proteomes" id="UP000838672"/>
    </source>
</evidence>
<dbReference type="Pfam" id="PF13084">
    <property type="entry name" value="DUF3943"/>
    <property type="match status" value="1"/>
</dbReference>
<comment type="caution">
    <text evidence="3">The sequence shown here is derived from an EMBL/GenBank/DDBJ whole genome shotgun (WGS) entry which is preliminary data.</text>
</comment>
<protein>
    <recommendedName>
        <fullName evidence="2">DUF3943 domain-containing protein</fullName>
    </recommendedName>
</protein>
<reference evidence="3" key="1">
    <citation type="submission" date="2021-11" db="EMBL/GenBank/DDBJ databases">
        <authorList>
            <person name="Rodrigo-Torres L."/>
            <person name="Arahal R. D."/>
            <person name="Lucena T."/>
        </authorList>
    </citation>
    <scope>NUCLEOTIDE SEQUENCE</scope>
    <source>
        <strain evidence="3">CECT 7929</strain>
    </source>
</reference>
<organism evidence="3 4">
    <name type="scientific">Vibrio stylophorae</name>
    <dbReference type="NCBI Taxonomy" id="659351"/>
    <lineage>
        <taxon>Bacteria</taxon>
        <taxon>Pseudomonadati</taxon>
        <taxon>Pseudomonadota</taxon>
        <taxon>Gammaproteobacteria</taxon>
        <taxon>Vibrionales</taxon>
        <taxon>Vibrionaceae</taxon>
        <taxon>Vibrio</taxon>
    </lineage>
</organism>
<feature type="signal peptide" evidence="1">
    <location>
        <begin position="1"/>
        <end position="20"/>
    </location>
</feature>
<evidence type="ECO:0000259" key="2">
    <source>
        <dbReference type="Pfam" id="PF13084"/>
    </source>
</evidence>
<name>A0ABN8DPA9_9VIBR</name>
<sequence length="293" mass="33837">MKARFLLPLCAAFIAPQTMAYSSVSVDDRLDQNCDTRYSLYCPELPSFQYEQPETIDSLAVEPQDTLPRYLVTSEETDFDYVKEQTYTILGLSVSTVALMTLLPESFTNWDSEDRSFSNLGKKWKDNVKAGPVWDKDDHVLNYIAHPYFGGVYYTVARHAGYNEFQSFGYSFIMSTFFWEYGVESFAEVPSIQDIIVTPFWGAVVGEWMYQTELDIVANGGEVLGSEWLGSTSLFFLNPVGHIHWWVTDIWRDNSVSLTYNPWFDNQEFAEQAYKMGVEEYDEFVGLKFSFRF</sequence>
<feature type="chain" id="PRO_5046926767" description="DUF3943 domain-containing protein" evidence="1">
    <location>
        <begin position="21"/>
        <end position="293"/>
    </location>
</feature>
<keyword evidence="4" id="KW-1185">Reference proteome</keyword>
<proteinExistence type="predicted"/>
<accession>A0ABN8DPA9</accession>
<evidence type="ECO:0000256" key="1">
    <source>
        <dbReference type="SAM" id="SignalP"/>
    </source>
</evidence>
<dbReference type="InterPro" id="IPR025079">
    <property type="entry name" value="DUF3943"/>
</dbReference>
<keyword evidence="1" id="KW-0732">Signal</keyword>
<dbReference type="Proteomes" id="UP000838672">
    <property type="component" value="Unassembled WGS sequence"/>
</dbReference>
<gene>
    <name evidence="3" type="ORF">VST7929_00862</name>
</gene>